<dbReference type="EMBL" id="FXTE01000003">
    <property type="protein sequence ID" value="SMO63160.1"/>
    <property type="molecule type" value="Genomic_DNA"/>
</dbReference>
<sequence length="49" mass="5565">MTFVSELWSFMKVRKKFWLLPILIVLGVFGGLIVLSQGSAIAPFVYTLF</sequence>
<dbReference type="InterPro" id="IPR046031">
    <property type="entry name" value="DUF5989"/>
</dbReference>
<keyword evidence="1" id="KW-1133">Transmembrane helix</keyword>
<proteinExistence type="predicted"/>
<name>A0A521CWX1_9RHOB</name>
<evidence type="ECO:0000313" key="3">
    <source>
        <dbReference type="Proteomes" id="UP000319555"/>
    </source>
</evidence>
<keyword evidence="3" id="KW-1185">Reference proteome</keyword>
<keyword evidence="1" id="KW-0812">Transmembrane</keyword>
<dbReference type="OrthoDB" id="8247632at2"/>
<keyword evidence="1" id="KW-0472">Membrane</keyword>
<evidence type="ECO:0000313" key="2">
    <source>
        <dbReference type="EMBL" id="SMO63160.1"/>
    </source>
</evidence>
<protein>
    <recommendedName>
        <fullName evidence="4">SxtK</fullName>
    </recommendedName>
</protein>
<gene>
    <name evidence="2" type="ORF">SAMN06265380_103248</name>
</gene>
<evidence type="ECO:0008006" key="4">
    <source>
        <dbReference type="Google" id="ProtNLM"/>
    </source>
</evidence>
<reference evidence="2 3" key="1">
    <citation type="submission" date="2017-05" db="EMBL/GenBank/DDBJ databases">
        <authorList>
            <person name="Varghese N."/>
            <person name="Submissions S."/>
        </authorList>
    </citation>
    <scope>NUCLEOTIDE SEQUENCE [LARGE SCALE GENOMIC DNA]</scope>
    <source>
        <strain evidence="2 3">DSM 28009</strain>
    </source>
</reference>
<evidence type="ECO:0000256" key="1">
    <source>
        <dbReference type="SAM" id="Phobius"/>
    </source>
</evidence>
<organism evidence="2 3">
    <name type="scientific">Ruegeria faecimaris</name>
    <dbReference type="NCBI Taxonomy" id="686389"/>
    <lineage>
        <taxon>Bacteria</taxon>
        <taxon>Pseudomonadati</taxon>
        <taxon>Pseudomonadota</taxon>
        <taxon>Alphaproteobacteria</taxon>
        <taxon>Rhodobacterales</taxon>
        <taxon>Roseobacteraceae</taxon>
        <taxon>Ruegeria</taxon>
    </lineage>
</organism>
<dbReference type="RefSeq" id="WP_142636421.1">
    <property type="nucleotide sequence ID" value="NZ_CANLVA010000002.1"/>
</dbReference>
<dbReference type="AlphaFoldDB" id="A0A521CWX1"/>
<accession>A0A521CWX1</accession>
<dbReference type="Pfam" id="PF19451">
    <property type="entry name" value="DUF5989"/>
    <property type="match status" value="1"/>
</dbReference>
<feature type="transmembrane region" description="Helical" evidence="1">
    <location>
        <begin position="17"/>
        <end position="46"/>
    </location>
</feature>
<dbReference type="Proteomes" id="UP000319555">
    <property type="component" value="Unassembled WGS sequence"/>
</dbReference>